<dbReference type="Gene3D" id="1.10.357.20">
    <property type="entry name" value="SLC41 divalent cation transporters, integral membrane domain"/>
    <property type="match status" value="1"/>
</dbReference>
<gene>
    <name evidence="11" type="ORF">THMIRHAM_05720</name>
</gene>
<feature type="domain" description="CBS" evidence="10">
    <location>
        <begin position="208"/>
        <end position="266"/>
    </location>
</feature>
<dbReference type="SUPFAM" id="SSF54631">
    <property type="entry name" value="CBS-domain pair"/>
    <property type="match status" value="1"/>
</dbReference>
<dbReference type="CDD" id="cd04606">
    <property type="entry name" value="CBS_pair_Mg_transporter"/>
    <property type="match status" value="1"/>
</dbReference>
<dbReference type="PANTHER" id="PTHR43773:SF1">
    <property type="entry name" value="MAGNESIUM TRANSPORTER MGTE"/>
    <property type="match status" value="1"/>
</dbReference>
<dbReference type="InterPro" id="IPR006667">
    <property type="entry name" value="SLC41_membr_dom"/>
</dbReference>
<evidence type="ECO:0000256" key="1">
    <source>
        <dbReference type="ARBA" id="ARBA00004141"/>
    </source>
</evidence>
<feature type="transmembrane region" description="Helical" evidence="9">
    <location>
        <begin position="429"/>
        <end position="452"/>
    </location>
</feature>
<evidence type="ECO:0000256" key="7">
    <source>
        <dbReference type="ARBA" id="ARBA00023136"/>
    </source>
</evidence>
<evidence type="ECO:0000256" key="3">
    <source>
        <dbReference type="ARBA" id="ARBA00022448"/>
    </source>
</evidence>
<dbReference type="NCBIfam" id="TIGR00400">
    <property type="entry name" value="mgtE"/>
    <property type="match status" value="1"/>
</dbReference>
<sequence length="453" mass="49469">MTTQTHTAIDKAKLTEQLLAAVEARNIQQIKDLFSHLVEEEIAEILESTPLKERQFLWEAVDSDRQGEILTHTNDEVTANLLESLTPHEIAGITEDLETDDIADIVQSLDSSDQQTLLASLDEVDRNAVEMALTYPEDTAGGIMSTDLISIRADVTLDVVLRYLRKLGELPESTSELFVRDREGKFVGSLKLTVLLTHDEDTLVKEVLNTRIPAIRAFTPEKEVAHFFEKNDLISAAVVNENDQIIGRITIDDVVDIIREEAEHAQMASAGLDEDQDIFAPAARAAKRRTFWLGINLLTAIFASIVIGLFDASIEKIVALAVLMPIIASMGGIAGTQTATIVIRALATGKLARSNSRSLLIKETTVGLFNGVIWAALTGMAVLFWFDDAALSMIFATAMLINLFAAAFAGAMIPLFLQRMKIDPALASGLMLTTVTDSLGFFVFLGLATIVLL</sequence>
<feature type="transmembrane region" description="Helical" evidence="9">
    <location>
        <begin position="322"/>
        <end position="347"/>
    </location>
</feature>
<dbReference type="RefSeq" id="WP_237263022.1">
    <property type="nucleotide sequence ID" value="NZ_AP024202.1"/>
</dbReference>
<dbReference type="SUPFAM" id="SSF158791">
    <property type="entry name" value="MgtE N-terminal domain-like"/>
    <property type="match status" value="1"/>
</dbReference>
<dbReference type="PANTHER" id="PTHR43773">
    <property type="entry name" value="MAGNESIUM TRANSPORTER MGTE"/>
    <property type="match status" value="1"/>
</dbReference>
<evidence type="ECO:0000256" key="2">
    <source>
        <dbReference type="ARBA" id="ARBA00009749"/>
    </source>
</evidence>
<dbReference type="InterPro" id="IPR006669">
    <property type="entry name" value="MgtE_transporter"/>
</dbReference>
<evidence type="ECO:0000313" key="12">
    <source>
        <dbReference type="Proteomes" id="UP001054820"/>
    </source>
</evidence>
<dbReference type="SMART" id="SM00924">
    <property type="entry name" value="MgtE_N"/>
    <property type="match status" value="1"/>
</dbReference>
<keyword evidence="9" id="KW-1003">Cell membrane</keyword>
<reference evidence="11" key="1">
    <citation type="journal article" date="2022" name="Arch. Microbiol.">
        <title>Thiomicrorhabdus immobilis sp. nov., a mesophilic sulfur-oxidizing bacterium isolated from sediment of a brackish lake in northern Japan.</title>
        <authorList>
            <person name="Kojima H."/>
            <person name="Mochizuki J."/>
            <person name="Kanda M."/>
            <person name="Watanabe T."/>
            <person name="Fukui M."/>
        </authorList>
    </citation>
    <scope>NUCLEOTIDE SEQUENCE</scope>
    <source>
        <strain evidence="11">Am19</strain>
    </source>
</reference>
<evidence type="ECO:0000256" key="6">
    <source>
        <dbReference type="ARBA" id="ARBA00022989"/>
    </source>
</evidence>
<proteinExistence type="inferred from homology"/>
<name>A0ABM7MBQ5_9GAMM</name>
<dbReference type="Pfam" id="PF00571">
    <property type="entry name" value="CBS"/>
    <property type="match status" value="2"/>
</dbReference>
<keyword evidence="8" id="KW-0129">CBS domain</keyword>
<comment type="subunit">
    <text evidence="9">Homodimer.</text>
</comment>
<evidence type="ECO:0000256" key="4">
    <source>
        <dbReference type="ARBA" id="ARBA00022692"/>
    </source>
</evidence>
<dbReference type="InterPro" id="IPR046342">
    <property type="entry name" value="CBS_dom_sf"/>
</dbReference>
<dbReference type="InterPro" id="IPR036739">
    <property type="entry name" value="SLC41_membr_dom_sf"/>
</dbReference>
<evidence type="ECO:0000256" key="8">
    <source>
        <dbReference type="PROSITE-ProRule" id="PRU00703"/>
    </source>
</evidence>
<evidence type="ECO:0000259" key="10">
    <source>
        <dbReference type="PROSITE" id="PS51371"/>
    </source>
</evidence>
<comment type="similarity">
    <text evidence="2 9">Belongs to the SLC41A transporter family.</text>
</comment>
<dbReference type="InterPro" id="IPR000644">
    <property type="entry name" value="CBS_dom"/>
</dbReference>
<keyword evidence="3 9" id="KW-0813">Transport</keyword>
<keyword evidence="7 9" id="KW-0472">Membrane</keyword>
<evidence type="ECO:0000256" key="5">
    <source>
        <dbReference type="ARBA" id="ARBA00022842"/>
    </source>
</evidence>
<dbReference type="Pfam" id="PF03448">
    <property type="entry name" value="MgtE_N"/>
    <property type="match status" value="1"/>
</dbReference>
<dbReference type="InterPro" id="IPR038076">
    <property type="entry name" value="MgtE_N_sf"/>
</dbReference>
<keyword evidence="6 9" id="KW-1133">Transmembrane helix</keyword>
<dbReference type="EMBL" id="AP024202">
    <property type="protein sequence ID" value="BCN92787.1"/>
    <property type="molecule type" value="Genomic_DNA"/>
</dbReference>
<organism evidence="11 12">
    <name type="scientific">Thiomicrorhabdus immobilis</name>
    <dbReference type="NCBI Taxonomy" id="2791037"/>
    <lineage>
        <taxon>Bacteria</taxon>
        <taxon>Pseudomonadati</taxon>
        <taxon>Pseudomonadota</taxon>
        <taxon>Gammaproteobacteria</taxon>
        <taxon>Thiotrichales</taxon>
        <taxon>Piscirickettsiaceae</taxon>
        <taxon>Thiomicrorhabdus</taxon>
    </lineage>
</organism>
<keyword evidence="4 9" id="KW-0812">Transmembrane</keyword>
<accession>A0ABM7MBQ5</accession>
<dbReference type="SUPFAM" id="SSF161093">
    <property type="entry name" value="MgtE membrane domain-like"/>
    <property type="match status" value="1"/>
</dbReference>
<feature type="transmembrane region" description="Helical" evidence="9">
    <location>
        <begin position="392"/>
        <end position="417"/>
    </location>
</feature>
<comment type="function">
    <text evidence="9">Acts as a magnesium transporter.</text>
</comment>
<dbReference type="Proteomes" id="UP001054820">
    <property type="component" value="Chromosome"/>
</dbReference>
<dbReference type="Gene3D" id="1.25.60.10">
    <property type="entry name" value="MgtE N-terminal domain-like"/>
    <property type="match status" value="1"/>
</dbReference>
<dbReference type="Pfam" id="PF01769">
    <property type="entry name" value="MgtE"/>
    <property type="match status" value="1"/>
</dbReference>
<dbReference type="PROSITE" id="PS51371">
    <property type="entry name" value="CBS"/>
    <property type="match status" value="1"/>
</dbReference>
<comment type="subcellular location">
    <subcellularLocation>
        <location evidence="9">Cell membrane</location>
        <topology evidence="9">Multi-pass membrane protein</topology>
    </subcellularLocation>
    <subcellularLocation>
        <location evidence="1">Membrane</location>
        <topology evidence="1">Multi-pass membrane protein</topology>
    </subcellularLocation>
</comment>
<keyword evidence="5 9" id="KW-0460">Magnesium</keyword>
<protein>
    <recommendedName>
        <fullName evidence="9">Magnesium transporter MgtE</fullName>
    </recommendedName>
</protein>
<feature type="transmembrane region" description="Helical" evidence="9">
    <location>
        <begin position="291"/>
        <end position="310"/>
    </location>
</feature>
<feature type="transmembrane region" description="Helical" evidence="9">
    <location>
        <begin position="368"/>
        <end position="386"/>
    </location>
</feature>
<evidence type="ECO:0000313" key="11">
    <source>
        <dbReference type="EMBL" id="BCN92787.1"/>
    </source>
</evidence>
<keyword evidence="9" id="KW-0479">Metal-binding</keyword>
<keyword evidence="12" id="KW-1185">Reference proteome</keyword>
<evidence type="ECO:0000256" key="9">
    <source>
        <dbReference type="RuleBase" id="RU362011"/>
    </source>
</evidence>
<dbReference type="InterPro" id="IPR006668">
    <property type="entry name" value="Mg_transptr_MgtE_intracell_dom"/>
</dbReference>
<dbReference type="Gene3D" id="3.10.580.10">
    <property type="entry name" value="CBS-domain"/>
    <property type="match status" value="1"/>
</dbReference>